<reference evidence="2" key="2">
    <citation type="submission" date="2025-09" db="UniProtKB">
        <authorList>
            <consortium name="Ensembl"/>
        </authorList>
    </citation>
    <scope>IDENTIFICATION</scope>
</reference>
<feature type="compositionally biased region" description="Basic residues" evidence="1">
    <location>
        <begin position="177"/>
        <end position="186"/>
    </location>
</feature>
<dbReference type="PANTHER" id="PTHR42152:SF1">
    <property type="entry name" value="PROTEIN GDF5-AS1, MITOCHONDRIAL"/>
    <property type="match status" value="1"/>
</dbReference>
<reference evidence="2" key="1">
    <citation type="submission" date="2025-08" db="UniProtKB">
        <authorList>
            <consortium name="Ensembl"/>
        </authorList>
    </citation>
    <scope>IDENTIFICATION</scope>
</reference>
<dbReference type="InterPro" id="IPR039711">
    <property type="entry name" value="GDF5OS"/>
</dbReference>
<keyword evidence="3" id="KW-1185">Reference proteome</keyword>
<evidence type="ECO:0000313" key="2">
    <source>
        <dbReference type="Ensembl" id="ENSLBEP00000028701.1"/>
    </source>
</evidence>
<dbReference type="Proteomes" id="UP000261660">
    <property type="component" value="Unplaced"/>
</dbReference>
<dbReference type="InParanoid" id="A0A3Q3G6E9"/>
<dbReference type="GeneTree" id="ENSGT00940000176933"/>
<feature type="region of interest" description="Disordered" evidence="1">
    <location>
        <begin position="132"/>
        <end position="186"/>
    </location>
</feature>
<protein>
    <submittedName>
        <fullName evidence="2">Uncharacterized protein</fullName>
    </submittedName>
</protein>
<proteinExistence type="predicted"/>
<feature type="compositionally biased region" description="Basic and acidic residues" evidence="1">
    <location>
        <begin position="150"/>
        <end position="176"/>
    </location>
</feature>
<name>A0A3Q3G6E9_9LABR</name>
<evidence type="ECO:0000313" key="3">
    <source>
        <dbReference type="Proteomes" id="UP000261660"/>
    </source>
</evidence>
<dbReference type="Ensembl" id="ENSLBET00000030047.1">
    <property type="protein sequence ID" value="ENSLBEP00000028701.1"/>
    <property type="gene ID" value="ENSLBEG00000021691.1"/>
</dbReference>
<dbReference type="PANTHER" id="PTHR42152">
    <property type="entry name" value="PROTEIN GDF5OS, MITOCHONDRIAL"/>
    <property type="match status" value="1"/>
</dbReference>
<accession>A0A3Q3G6E9</accession>
<organism evidence="2 3">
    <name type="scientific">Labrus bergylta</name>
    <name type="common">ballan wrasse</name>
    <dbReference type="NCBI Taxonomy" id="56723"/>
    <lineage>
        <taxon>Eukaryota</taxon>
        <taxon>Metazoa</taxon>
        <taxon>Chordata</taxon>
        <taxon>Craniata</taxon>
        <taxon>Vertebrata</taxon>
        <taxon>Euteleostomi</taxon>
        <taxon>Actinopterygii</taxon>
        <taxon>Neopterygii</taxon>
        <taxon>Teleostei</taxon>
        <taxon>Neoteleostei</taxon>
        <taxon>Acanthomorphata</taxon>
        <taxon>Eupercaria</taxon>
        <taxon>Labriformes</taxon>
        <taxon>Labridae</taxon>
        <taxon>Labrus</taxon>
    </lineage>
</organism>
<dbReference type="AlphaFoldDB" id="A0A3Q3G6E9"/>
<sequence length="186" mass="21156">MIQSSQPISLKFTWSRRRLHRAPLAAGARRILLLSWPDLALISLKKAFSLLLLPGRANPRARRSTGRPPLSSWFCWILKPLKTFHMSNTSHLLPNPPPPCRSSTVLVCSRAAGCLPEAQVYTAADPKKALRGSDRRFLRMRNSAPRSPSRSRDWGPRSSAREDTDTKAETRKYESKLRKRAFRSRI</sequence>
<evidence type="ECO:0000256" key="1">
    <source>
        <dbReference type="SAM" id="MobiDB-lite"/>
    </source>
</evidence>